<proteinExistence type="predicted"/>
<gene>
    <name evidence="1" type="ORF">RCA_03495</name>
</gene>
<evidence type="ECO:0000313" key="1">
    <source>
        <dbReference type="EMBL" id="AFB21260.1"/>
    </source>
</evidence>
<name>A0ABM5MUC5_RICCA</name>
<sequence length="34" mass="4025">MLQNILLKTLEQNKATETYLLQEDFNSALIRLKM</sequence>
<keyword evidence="2" id="KW-1185">Reference proteome</keyword>
<protein>
    <submittedName>
        <fullName evidence="1">Uncharacterized protein</fullName>
    </submittedName>
</protein>
<dbReference type="Proteomes" id="UP000007878">
    <property type="component" value="Chromosome"/>
</dbReference>
<reference evidence="2" key="1">
    <citation type="submission" date="2012-02" db="EMBL/GenBank/DDBJ databases">
        <title>Complete genome sequence of Rickettsia parkeri strain Portsmouth.</title>
        <authorList>
            <person name="Johnson S.L."/>
            <person name="Munk A.C."/>
            <person name="Han S."/>
            <person name="Bruce D.C."/>
            <person name="Dasch G.A."/>
        </authorList>
    </citation>
    <scope>NUCLEOTIDE SEQUENCE [LARGE SCALE GENOMIC DNA]</scope>
    <source>
        <strain evidence="2">CA410</strain>
    </source>
</reference>
<organism evidence="1 2">
    <name type="scientific">Rickettsia canadensis str. CA410</name>
    <dbReference type="NCBI Taxonomy" id="1105107"/>
    <lineage>
        <taxon>Bacteria</taxon>
        <taxon>Pseudomonadati</taxon>
        <taxon>Pseudomonadota</taxon>
        <taxon>Alphaproteobacteria</taxon>
        <taxon>Rickettsiales</taxon>
        <taxon>Rickettsiaceae</taxon>
        <taxon>Rickettsieae</taxon>
        <taxon>Rickettsia</taxon>
        <taxon>belli group</taxon>
    </lineage>
</organism>
<dbReference type="EMBL" id="CP003304">
    <property type="protein sequence ID" value="AFB21260.1"/>
    <property type="molecule type" value="Genomic_DNA"/>
</dbReference>
<accession>A0ABM5MUC5</accession>
<evidence type="ECO:0000313" key="2">
    <source>
        <dbReference type="Proteomes" id="UP000007878"/>
    </source>
</evidence>